<proteinExistence type="predicted"/>
<feature type="compositionally biased region" description="Basic and acidic residues" evidence="1">
    <location>
        <begin position="267"/>
        <end position="284"/>
    </location>
</feature>
<keyword evidence="3" id="KW-1185">Reference proteome</keyword>
<evidence type="ECO:0000256" key="1">
    <source>
        <dbReference type="SAM" id="MobiDB-lite"/>
    </source>
</evidence>
<gene>
    <name evidence="2" type="ORF">QR680_014364</name>
</gene>
<dbReference type="Proteomes" id="UP001175271">
    <property type="component" value="Unassembled WGS sequence"/>
</dbReference>
<feature type="compositionally biased region" description="Basic and acidic residues" evidence="1">
    <location>
        <begin position="359"/>
        <end position="375"/>
    </location>
</feature>
<sequence length="538" mass="61955">MTQKKKTKGGSRWNRFRSWLTDSKQAAAKKLSPTAFFQKFFQKKAPQAVELPPSPLATPPPEPPTPQAILPEPPTPQAILPEPPTPQVIFPEPPIPWVILAEPPTPRVFPEPSIVKRTEKRAEKCAKRRREAKNMNRVPRSPPAPPKAIQSAKAPETVEKTMDNPMEKESSVTGLTMTSLTSLMTTSLTKSEESPRRRKRRSRESKESKESPRRRKRRSRESKESEESVDKTEEPEKKGKRRRSKVKKHHRRRRKSSKRKSKNSLRKSWESVKERSARNWEQVKKKFVSRPCNPASMNKAVDQVRRREEKRNLLRSPGNASSPSSIQLKDGDVEFPTFNDTPTLEQEPQEPASPSCAGIKEKELPNENPKIEEKRTKTKSGIVWKVELVENNDNGGNLFDDDGRPFWQQRGKLIRTRNDEDDTDDELPLNANLLLEVNSGKMKLIDMPNVEVTLDPFAPIEKLHERNKLFFKRNLIYSNTARSMINMHDDDSFSESLRRREKKKIVWESLPTTFGFYERTNPRKISERSLSEIGCITP</sequence>
<comment type="caution">
    <text evidence="2">The sequence shown here is derived from an EMBL/GenBank/DDBJ whole genome shotgun (WGS) entry which is preliminary data.</text>
</comment>
<organism evidence="2 3">
    <name type="scientific">Steinernema hermaphroditum</name>
    <dbReference type="NCBI Taxonomy" id="289476"/>
    <lineage>
        <taxon>Eukaryota</taxon>
        <taxon>Metazoa</taxon>
        <taxon>Ecdysozoa</taxon>
        <taxon>Nematoda</taxon>
        <taxon>Chromadorea</taxon>
        <taxon>Rhabditida</taxon>
        <taxon>Tylenchina</taxon>
        <taxon>Panagrolaimomorpha</taxon>
        <taxon>Strongyloidoidea</taxon>
        <taxon>Steinernematidae</taxon>
        <taxon>Steinernema</taxon>
    </lineage>
</organism>
<name>A0AA39IAX4_9BILA</name>
<dbReference type="Pfam" id="PF05867">
    <property type="entry name" value="DUF851"/>
    <property type="match status" value="1"/>
</dbReference>
<evidence type="ECO:0000313" key="2">
    <source>
        <dbReference type="EMBL" id="KAK0419848.1"/>
    </source>
</evidence>
<feature type="region of interest" description="Disordered" evidence="1">
    <location>
        <begin position="48"/>
        <end position="88"/>
    </location>
</feature>
<protein>
    <submittedName>
        <fullName evidence="2">Uncharacterized protein</fullName>
    </submittedName>
</protein>
<feature type="compositionally biased region" description="Polar residues" evidence="1">
    <location>
        <begin position="318"/>
        <end position="327"/>
    </location>
</feature>
<dbReference type="EMBL" id="JAUCMV010000002">
    <property type="protein sequence ID" value="KAK0419848.1"/>
    <property type="molecule type" value="Genomic_DNA"/>
</dbReference>
<feature type="compositionally biased region" description="Low complexity" evidence="1">
    <location>
        <begin position="171"/>
        <end position="189"/>
    </location>
</feature>
<feature type="compositionally biased region" description="Pro residues" evidence="1">
    <location>
        <begin position="52"/>
        <end position="88"/>
    </location>
</feature>
<feature type="region of interest" description="Disordered" evidence="1">
    <location>
        <begin position="101"/>
        <end position="376"/>
    </location>
</feature>
<dbReference type="AlphaFoldDB" id="A0AA39IAX4"/>
<evidence type="ECO:0000313" key="3">
    <source>
        <dbReference type="Proteomes" id="UP001175271"/>
    </source>
</evidence>
<accession>A0AA39IAX4</accession>
<dbReference type="InterPro" id="IPR008569">
    <property type="entry name" value="DUF851"/>
</dbReference>
<reference evidence="2" key="1">
    <citation type="submission" date="2023-06" db="EMBL/GenBank/DDBJ databases">
        <title>Genomic analysis of the entomopathogenic nematode Steinernema hermaphroditum.</title>
        <authorList>
            <person name="Schwarz E.M."/>
            <person name="Heppert J.K."/>
            <person name="Baniya A."/>
            <person name="Schwartz H.T."/>
            <person name="Tan C.-H."/>
            <person name="Antoshechkin I."/>
            <person name="Sternberg P.W."/>
            <person name="Goodrich-Blair H."/>
            <person name="Dillman A.R."/>
        </authorList>
    </citation>
    <scope>NUCLEOTIDE SEQUENCE</scope>
    <source>
        <strain evidence="2">PS9179</strain>
        <tissue evidence="2">Whole animal</tissue>
    </source>
</reference>
<feature type="compositionally biased region" description="Basic and acidic residues" evidence="1">
    <location>
        <begin position="221"/>
        <end position="237"/>
    </location>
</feature>
<feature type="compositionally biased region" description="Basic and acidic residues" evidence="1">
    <location>
        <begin position="156"/>
        <end position="170"/>
    </location>
</feature>
<feature type="compositionally biased region" description="Basic and acidic residues" evidence="1">
    <location>
        <begin position="302"/>
        <end position="312"/>
    </location>
</feature>
<feature type="compositionally biased region" description="Basic residues" evidence="1">
    <location>
        <begin position="238"/>
        <end position="265"/>
    </location>
</feature>
<feature type="compositionally biased region" description="Basic and acidic residues" evidence="1">
    <location>
        <begin position="114"/>
        <end position="125"/>
    </location>
</feature>